<feature type="region of interest" description="Disordered" evidence="7">
    <location>
        <begin position="445"/>
        <end position="722"/>
    </location>
</feature>
<feature type="compositionally biased region" description="Polar residues" evidence="7">
    <location>
        <begin position="622"/>
        <end position="637"/>
    </location>
</feature>
<dbReference type="Proteomes" id="UP000694845">
    <property type="component" value="Unplaced"/>
</dbReference>
<evidence type="ECO:0000256" key="3">
    <source>
        <dbReference type="ARBA" id="ARBA00015571"/>
    </source>
</evidence>
<sequence length="722" mass="80386">MASPNMLLCSLAIVLLGMATTLVSRSEGQEEAPELDPVGEEFPSQGHLDHTDMLNFDPVSRTMRGSGGINKVKSCKKELQTCHDNLADCKVVYDKPVNSEDSMESPCKLEQMFFRRFAKHFINLLISEADVGEDSPLVAEVRVELSSYRWNKLRQFVQQKGKVKLVDAHDFMVDMLMSVRHDNVTEKPGLLERMTEMDPRDITFYALLLILGVVVIIYESNTQASWWKQLCAVMMVMFFISVCWNWVYLYKKELAVRISTMHKGQDMPPECMPDKMTWLDSIKEALRKQLTFKKDPCDVYHENVLVDPIYEVPPTRAIVHTLSTMFMEPLKTLGKQVSSFHRELLQDLPYAAWLPALLTVYLSLAVVCVLMCYCPQLAHRRDRGAWERVRELEAQLRERDAVNHRQGRLEEFEPRREDQVAPPPPMPALNLIINNRPAEDILAGQPQHQMHPEEPLAVERPPARPRRRPHVSSESDAVQDHPQRQPLNLGSRSADSAPYQGDVSGDDDSSDEADGRQGQRPRAPDEKYGTRRTEIQGQPVECPNSELDSMEERSTVKPKPKVQGLSGTKPRQKVRVDKMASKGDSHPDGGRLGKKGTAGGAGPKAKNRMEKPKPGEVPAENMSASVTPASSTDSEPFSASVPGLDSPSSVSVIEGDSTPASGGSVDGDSHLRSLGTSLSGSIDIIEPLGATGGAEGEKNEEGNDSDEFEVLSREQCQDEPMK</sequence>
<organism evidence="10 11">
    <name type="scientific">Acanthaster planci</name>
    <name type="common">Crown-of-thorns starfish</name>
    <dbReference type="NCBI Taxonomy" id="133434"/>
    <lineage>
        <taxon>Eukaryota</taxon>
        <taxon>Metazoa</taxon>
        <taxon>Echinodermata</taxon>
        <taxon>Eleutherozoa</taxon>
        <taxon>Asterozoa</taxon>
        <taxon>Asteroidea</taxon>
        <taxon>Valvatacea</taxon>
        <taxon>Valvatida</taxon>
        <taxon>Acanthasteridae</taxon>
        <taxon>Acanthaster</taxon>
    </lineage>
</organism>
<feature type="compositionally biased region" description="Basic and acidic residues" evidence="7">
    <location>
        <begin position="710"/>
        <end position="722"/>
    </location>
</feature>
<proteinExistence type="inferred from homology"/>
<dbReference type="GO" id="GO:0005254">
    <property type="term" value="F:chloride channel activity"/>
    <property type="evidence" value="ECO:0007669"/>
    <property type="project" value="TreeGrafter"/>
</dbReference>
<dbReference type="PANTHER" id="PTHR34093">
    <property type="entry name" value="CHLORIDE CHANNEL CLIC-LIKE PROTEIN 1"/>
    <property type="match status" value="1"/>
</dbReference>
<keyword evidence="5 8" id="KW-1133">Transmembrane helix</keyword>
<feature type="compositionally biased region" description="Acidic residues" evidence="7">
    <location>
        <begin position="29"/>
        <end position="39"/>
    </location>
</feature>
<dbReference type="OMA" id="CKLEQMF"/>
<evidence type="ECO:0000256" key="4">
    <source>
        <dbReference type="ARBA" id="ARBA00022692"/>
    </source>
</evidence>
<dbReference type="GO" id="GO:0005783">
    <property type="term" value="C:endoplasmic reticulum"/>
    <property type="evidence" value="ECO:0007669"/>
    <property type="project" value="TreeGrafter"/>
</dbReference>
<dbReference type="RefSeq" id="XP_022089166.1">
    <property type="nucleotide sequence ID" value="XM_022233474.1"/>
</dbReference>
<evidence type="ECO:0000256" key="2">
    <source>
        <dbReference type="ARBA" id="ARBA00005944"/>
    </source>
</evidence>
<feature type="transmembrane region" description="Helical" evidence="8">
    <location>
        <begin position="202"/>
        <end position="218"/>
    </location>
</feature>
<evidence type="ECO:0000313" key="10">
    <source>
        <dbReference type="Proteomes" id="UP000694845"/>
    </source>
</evidence>
<evidence type="ECO:0000256" key="9">
    <source>
        <dbReference type="SAM" id="SignalP"/>
    </source>
</evidence>
<evidence type="ECO:0000313" key="11">
    <source>
        <dbReference type="RefSeq" id="XP_022089166.1"/>
    </source>
</evidence>
<dbReference type="Pfam" id="PF05934">
    <property type="entry name" value="MCLC"/>
    <property type="match status" value="1"/>
</dbReference>
<evidence type="ECO:0000256" key="8">
    <source>
        <dbReference type="SAM" id="Phobius"/>
    </source>
</evidence>
<evidence type="ECO:0000256" key="1">
    <source>
        <dbReference type="ARBA" id="ARBA00004141"/>
    </source>
</evidence>
<feature type="signal peptide" evidence="9">
    <location>
        <begin position="1"/>
        <end position="28"/>
    </location>
</feature>
<keyword evidence="10" id="KW-1185">Reference proteome</keyword>
<dbReference type="AlphaFoldDB" id="A0A8B7YBU9"/>
<feature type="chain" id="PRO_5034056300" description="Chloride channel CLIC-like protein 1" evidence="9">
    <location>
        <begin position="29"/>
        <end position="722"/>
    </location>
</feature>
<keyword evidence="4 8" id="KW-0812">Transmembrane</keyword>
<feature type="compositionally biased region" description="Basic and acidic residues" evidence="7">
    <location>
        <begin position="574"/>
        <end position="591"/>
    </location>
</feature>
<dbReference type="GeneID" id="110978456"/>
<gene>
    <name evidence="11" type="primary">LOC110978456</name>
</gene>
<dbReference type="InterPro" id="IPR009231">
    <property type="entry name" value="Chloride_chnl_CLIC-like"/>
</dbReference>
<evidence type="ECO:0000256" key="7">
    <source>
        <dbReference type="SAM" id="MobiDB-lite"/>
    </source>
</evidence>
<comment type="similarity">
    <text evidence="2">Belongs to the chloride channel MCLC family.</text>
</comment>
<dbReference type="OrthoDB" id="10037397at2759"/>
<feature type="region of interest" description="Disordered" evidence="7">
    <location>
        <begin position="25"/>
        <end position="49"/>
    </location>
</feature>
<feature type="transmembrane region" description="Helical" evidence="8">
    <location>
        <begin position="350"/>
        <end position="373"/>
    </location>
</feature>
<comment type="subcellular location">
    <subcellularLocation>
        <location evidence="1">Membrane</location>
        <topology evidence="1">Multi-pass membrane protein</topology>
    </subcellularLocation>
</comment>
<feature type="region of interest" description="Disordered" evidence="7">
    <location>
        <begin position="404"/>
        <end position="431"/>
    </location>
</feature>
<reference evidence="11" key="1">
    <citation type="submission" date="2025-08" db="UniProtKB">
        <authorList>
            <consortium name="RefSeq"/>
        </authorList>
    </citation>
    <scope>IDENTIFICATION</scope>
</reference>
<evidence type="ECO:0000256" key="6">
    <source>
        <dbReference type="ARBA" id="ARBA00023136"/>
    </source>
</evidence>
<dbReference type="KEGG" id="aplc:110978456"/>
<dbReference type="PANTHER" id="PTHR34093:SF1">
    <property type="entry name" value="CHLORIDE CHANNEL CLIC-LIKE PROTEIN 1"/>
    <property type="match status" value="1"/>
</dbReference>
<dbReference type="GO" id="GO:0016020">
    <property type="term" value="C:membrane"/>
    <property type="evidence" value="ECO:0007669"/>
    <property type="project" value="UniProtKB-SubCell"/>
</dbReference>
<accession>A0A8B7YBU9</accession>
<feature type="transmembrane region" description="Helical" evidence="8">
    <location>
        <begin position="230"/>
        <end position="249"/>
    </location>
</feature>
<keyword evidence="6 8" id="KW-0472">Membrane</keyword>
<feature type="compositionally biased region" description="Basic and acidic residues" evidence="7">
    <location>
        <begin position="513"/>
        <end position="534"/>
    </location>
</feature>
<name>A0A8B7YBU9_ACAPL</name>
<evidence type="ECO:0000256" key="5">
    <source>
        <dbReference type="ARBA" id="ARBA00022989"/>
    </source>
</evidence>
<feature type="compositionally biased region" description="Polar residues" evidence="7">
    <location>
        <begin position="485"/>
        <end position="494"/>
    </location>
</feature>
<protein>
    <recommendedName>
        <fullName evidence="3">Chloride channel CLIC-like protein 1</fullName>
    </recommendedName>
</protein>
<feature type="compositionally biased region" description="Basic and acidic residues" evidence="7">
    <location>
        <begin position="404"/>
        <end position="419"/>
    </location>
</feature>
<keyword evidence="9" id="KW-0732">Signal</keyword>